<evidence type="ECO:0000313" key="5">
    <source>
        <dbReference type="Proteomes" id="UP000694240"/>
    </source>
</evidence>
<dbReference type="EMBL" id="JAEFBK010000008">
    <property type="protein sequence ID" value="KAG7578708.1"/>
    <property type="molecule type" value="Genomic_DNA"/>
</dbReference>
<keyword evidence="4" id="KW-0695">RNA-directed DNA polymerase</keyword>
<name>A0A8T2AWW0_9BRAS</name>
<dbReference type="InterPro" id="IPR044730">
    <property type="entry name" value="RNase_H-like_dom_plant"/>
</dbReference>
<dbReference type="InterPro" id="IPR026960">
    <property type="entry name" value="RVT-Znf"/>
</dbReference>
<feature type="compositionally biased region" description="Polar residues" evidence="1">
    <location>
        <begin position="43"/>
        <end position="62"/>
    </location>
</feature>
<dbReference type="AlphaFoldDB" id="A0A8T2AWW0"/>
<organism evidence="4 5">
    <name type="scientific">Arabidopsis thaliana x Arabidopsis arenosa</name>
    <dbReference type="NCBI Taxonomy" id="1240361"/>
    <lineage>
        <taxon>Eukaryota</taxon>
        <taxon>Viridiplantae</taxon>
        <taxon>Streptophyta</taxon>
        <taxon>Embryophyta</taxon>
        <taxon>Tracheophyta</taxon>
        <taxon>Spermatophyta</taxon>
        <taxon>Magnoliopsida</taxon>
        <taxon>eudicotyledons</taxon>
        <taxon>Gunneridae</taxon>
        <taxon>Pentapetalae</taxon>
        <taxon>rosids</taxon>
        <taxon>malvids</taxon>
        <taxon>Brassicales</taxon>
        <taxon>Brassicaceae</taxon>
        <taxon>Camelineae</taxon>
        <taxon>Arabidopsis</taxon>
    </lineage>
</organism>
<feature type="region of interest" description="Disordered" evidence="1">
    <location>
        <begin position="43"/>
        <end position="68"/>
    </location>
</feature>
<accession>A0A8T2AWW0</accession>
<feature type="domain" description="Reverse transcriptase zinc-binding" evidence="3">
    <location>
        <begin position="607"/>
        <end position="673"/>
    </location>
</feature>
<sequence length="928" mass="105295">MTFTPFCFPKCKTTNPVQVVASISYVIAINPSNSLNKLLPAVSSPSRSKTSYPVQDASSDPSESMHDPPYSSNEFLLLDSSLSKLVCRLSFSPFGARSGFSELSPFQNLYHCQGSSQFAEKITEDPVTYKTAQSTVTCIYQAHISGFWRNVTVLWSKNVMNHSLMVMVTNVEGDMNYCCKVDLKPWHFWNKKGYKSFEVEGNPVEVYWDFRSAKFTSSPEPSSDFYVALVSEEEVVLLVGDYKKKAFKRTKSRPALVEAALFYKKENVFGKKCFTTRAKFYDRKKEHEIIVESSTSGPKEPEMWISIDGIVLIQVKNLQWKFRGNQTVLVDKQPVQVFWDVYDWLFSTPGTGHGLFIFKPGTTEDSDMEGSGHGGGGSDTSTGSSAIANFWWKTNENSKGIHWIAWNKLCTPHSDGGLGFRTLEESNLALLAKKLWRLLRYPNSLLSRVLRGRYFRFSDPLHIGNSNRPSYGWRSIMAAKPLLVSGRRRTIGSGMLTRVWEGPWIPTIPARPVKSILNIRDPHLYVNDLIDQTTKTWKLDRIQSLIDPVDIPLILGIRPSCTYLSDGFSWSHTKSGNYTVKSGYWAARALYRPTCDLPFQGPGVSTLQAQVWKLKTTRKLMHFAWQCISGCLATSQKLVYRHIGTDKGCPRCGGEEESINHLLFECPPSRQIWALSPIPSSEHIFPRNSLFYNFDFLFWRGLEFGIEEDVLELFPWILWYIWKSRNRFLFENFKEPPMETLALALRKASVWKQANLKDEVDPEPLGRSAQPHSSLPRISECQIDASWHTEDTLSGHGWVLVDQDNILHLGLKSSRRSLSPLHAEIDSLLWAMECMISLGINTGAFASDCSDMISLLDNQDVWPTFAAEMASFRSLVCFFPSFNIRFLPRSCNTRAECLAKNDRARNSLFSHDGREANRAALKMKLAAK</sequence>
<dbReference type="InterPro" id="IPR008586">
    <property type="entry name" value="DUF868_pln"/>
</dbReference>
<dbReference type="PANTHER" id="PTHR31972">
    <property type="entry name" value="EXPRESSED PROTEIN"/>
    <property type="match status" value="1"/>
</dbReference>
<evidence type="ECO:0000256" key="1">
    <source>
        <dbReference type="SAM" id="MobiDB-lite"/>
    </source>
</evidence>
<dbReference type="PANTHER" id="PTHR31972:SF2">
    <property type="entry name" value="DUF868 FAMILY PROTEIN (DUF868)"/>
    <property type="match status" value="1"/>
</dbReference>
<comment type="caution">
    <text evidence="4">The sequence shown here is derived from an EMBL/GenBank/DDBJ whole genome shotgun (WGS) entry which is preliminary data.</text>
</comment>
<feature type="domain" description="RNase H type-1" evidence="2">
    <location>
        <begin position="783"/>
        <end position="900"/>
    </location>
</feature>
<evidence type="ECO:0000259" key="2">
    <source>
        <dbReference type="Pfam" id="PF13456"/>
    </source>
</evidence>
<reference evidence="4 5" key="1">
    <citation type="submission" date="2020-12" db="EMBL/GenBank/DDBJ databases">
        <title>Concerted genomic and epigenomic changes stabilize Arabidopsis allopolyploids.</title>
        <authorList>
            <person name="Chen Z."/>
        </authorList>
    </citation>
    <scope>NUCLEOTIDE SEQUENCE [LARGE SCALE GENOMIC DNA]</scope>
    <source>
        <strain evidence="4">Allo738</strain>
        <tissue evidence="4">Leaf</tissue>
    </source>
</reference>
<dbReference type="GO" id="GO:0003964">
    <property type="term" value="F:RNA-directed DNA polymerase activity"/>
    <property type="evidence" value="ECO:0007669"/>
    <property type="project" value="UniProtKB-KW"/>
</dbReference>
<dbReference type="GO" id="GO:0003676">
    <property type="term" value="F:nucleic acid binding"/>
    <property type="evidence" value="ECO:0007669"/>
    <property type="project" value="InterPro"/>
</dbReference>
<evidence type="ECO:0000259" key="3">
    <source>
        <dbReference type="Pfam" id="PF13966"/>
    </source>
</evidence>
<keyword evidence="4" id="KW-0808">Transferase</keyword>
<dbReference type="Pfam" id="PF13456">
    <property type="entry name" value="RVT_3"/>
    <property type="match status" value="1"/>
</dbReference>
<keyword evidence="5" id="KW-1185">Reference proteome</keyword>
<keyword evidence="4" id="KW-0548">Nucleotidyltransferase</keyword>
<dbReference type="CDD" id="cd06222">
    <property type="entry name" value="RNase_H_like"/>
    <property type="match status" value="1"/>
</dbReference>
<dbReference type="Pfam" id="PF05910">
    <property type="entry name" value="DUF868"/>
    <property type="match status" value="1"/>
</dbReference>
<gene>
    <name evidence="4" type="ORF">ISN45_Aa03g028810</name>
</gene>
<dbReference type="Pfam" id="PF13966">
    <property type="entry name" value="zf-RVT"/>
    <property type="match status" value="1"/>
</dbReference>
<evidence type="ECO:0000313" key="4">
    <source>
        <dbReference type="EMBL" id="KAG7578708.1"/>
    </source>
</evidence>
<dbReference type="Proteomes" id="UP000694240">
    <property type="component" value="Chromosome 8"/>
</dbReference>
<proteinExistence type="predicted"/>
<protein>
    <submittedName>
        <fullName evidence="4">Reverse transcriptase zinc-binding domain</fullName>
    </submittedName>
</protein>
<dbReference type="InterPro" id="IPR002156">
    <property type="entry name" value="RNaseH_domain"/>
</dbReference>
<dbReference type="GO" id="GO:0004523">
    <property type="term" value="F:RNA-DNA hybrid ribonuclease activity"/>
    <property type="evidence" value="ECO:0007669"/>
    <property type="project" value="InterPro"/>
</dbReference>